<dbReference type="NCBIfam" id="NF012211">
    <property type="entry name" value="tand_rpt_95"/>
    <property type="match status" value="5"/>
</dbReference>
<organism evidence="3 4">
    <name type="scientific">Novosphingobium marinum</name>
    <dbReference type="NCBI Taxonomy" id="1514948"/>
    <lineage>
        <taxon>Bacteria</taxon>
        <taxon>Pseudomonadati</taxon>
        <taxon>Pseudomonadota</taxon>
        <taxon>Alphaproteobacteria</taxon>
        <taxon>Sphingomonadales</taxon>
        <taxon>Sphingomonadaceae</taxon>
        <taxon>Novosphingobium</taxon>
    </lineage>
</organism>
<evidence type="ECO:0000313" key="4">
    <source>
        <dbReference type="Proteomes" id="UP000522081"/>
    </source>
</evidence>
<dbReference type="Pfam" id="PF17963">
    <property type="entry name" value="Big_9"/>
    <property type="match status" value="4"/>
</dbReference>
<sequence length="2112" mass="213556">MPPSVTVNNGLTVAAGGTATIGSGNLSFSGTQFVTVTSGVSSGVLFLDANTNGARDGGESLITTNTQFDQFFWSSGMVAYEHNGNSATSDSFTFSLLSNVPSETVSGQVFNITIVQSNAAPVVTASGGTTAFVEGANVTSTPVVVDSGVTVTDSDDASLASASVAITGGFVSGQDFLAFSNTSAATFGNISAGFNITTGVLTLTSAGATATVAQFEAALRAVTYTNNSDTPNETTRTISFSANDGSDGSNVSTQSVSVQAVNDAPTTGAQGPYTTAEDTPFSITLAQLHANDFDPEGALNGFYYGGLSNFTLTQVGNTITLTPAPNFNGTTTFDYYARDSIGASGSRVTVQINVTPVQDPPTAVSAVVFTTSEDTGTTIGLGASDPDGDTLTFSLKTGATPTKGVVVFNQSAGTFVYTPNLNANGSDSFTVEIDDGNGNVIEVPVSATIGAVNDAPVVTVPATASTNEDTPVTITGISFSDVDAGADTVFTRVSASNGVLSLAQTTGLSFSLGDGTDDGVMYIQGTITDINAAFSGLTFKPDADFNGTSQIIVYMSDYGSTGSGGTQFDEETITVTVNPVNDPPMALAAAYVPPVNENTVYGPTATFNGVSDVDGDPITIVTVIDENNVSYAVSSGSTVTLPSGAILKIIDAGFPNSFTYDASGQPGVADAFDALTAGQTDTDNWKFVYSDGTATVTIPVIATITGQNDAPILGDLDADSVTFTEGALPVLLDAGSNGTVADFDSTNFDGGTLTVSVTSGGVASEDGLSLVNGGGVVVQSAGNVSVNGTLIATITGGTGGTDLVIAFNDQATPAGVQEVVRVLGYANSAGNDPTGGDRTIGIELTDGDGGTATASTTVSVVPVNDAPEVDLNGGAAGTGTTAAYIENDVPTTIAPDVEVGDDDDTGLVSATVSITSGFIGQDALTIGGAQSGASNGIAFSYNSATGVLSLTGSASLADYQAVLASVEFSSTSDAPGTSRTVSFIVNDGTDDSAVANATVAITEINDAPQGQDALAAFFEDARFAFTEAAFGFTDVPELDAFSGVVISTLPTSGTLYIDTDGLGGSPGTPVAASQFVSKADIDAGYLVYVPVENANGSQGNFTFQVVDDGGTLNGGVNTDPTPNTFDLEIAALNDAPEGGDNEVSLEEDGRYAFAQADFNFSDPVEGNAFNSVIVTTLATDGTLYIDNDGAGGSLGTAVTAGQEVTAAQLAAGELVFVPDADENGDDYATFTFQVVDDGGDDGGFGEDTDQSPNTITIDVDAVNDAPAIGISPGVLITQPSNDLSDALNITSVVIATNFTVPFGQSLESFTVYIEDAIPNDNGVIDSFSGTLSWGIFADAGGTPGTLLSFGTDATPDVSDTGVQSTAGPYDQNVAVIDLGNVFLPAGSYWIALHEGTWDDGGDVSVVFWSLSTPGSGAPVFADFGTSPYDWLAQPFAGVAYELRSAQLEATEQVAKDLKGLIGVADVDAGGSDLTVTLEVDYGILTVEAGGSGATVVSGSGTSQVIVTGTLAELEALFASDGTSVVSYTADTDAPPATATLSLTVDDGGATGSGGALQGTASAQIAITAVNDDPTAPATNSVLTDEDAPSAAVDIGADDPDGDTLTYSLLGGSEPANGTVTFNQAAGTFVYTPDGDYNGADAFTIVIDDGNGGVIEQDVTVAVTPVNDAPVVPLPRTYTIEEDSSLGPILYNAYDPDGNILVFSITDGPSRGTVTMGASSFVYTPFADVNGIDSFDITVSDGQGGSATMEITVQIVPDNDGPTVIPGVQTLVTLPDTAIAFTVVAEDVDSETLTIDPGEPENGTITGSAGSYVYTPDDGFVGTDQIDVDVYDGEAAGDTQTVNFIVVDPGAADQWRLYTRDGWQGEVGGNGRVVGTNGFQDIAVSDDPGNVIFGVSFNGGGDIIRLEGPASDWLVGRSGSSAVFFDGDTRVEIPAGPTGTTIMFGDGMRTLTANATQVKLGEQVLPVDTLTDITAPPVFTALPAGEIDPDAVAALYVASGGAAIISGDVDINGTNDAEMVTIGYGEAEFDVSYNRGNDFIVLDNPAQLQASLSGSQVEIEGGGLDVLIPFGPGGTTIVLSDGVERTLEVVDMLEVRLGEQLITDIPANIVMFG</sequence>
<dbReference type="PROSITE" id="PS50268">
    <property type="entry name" value="CADHERIN_2"/>
    <property type="match status" value="1"/>
</dbReference>
<keyword evidence="4" id="KW-1185">Reference proteome</keyword>
<dbReference type="RefSeq" id="WP_179408655.1">
    <property type="nucleotide sequence ID" value="NZ_BMGF01000010.1"/>
</dbReference>
<dbReference type="EMBL" id="JACBZF010000008">
    <property type="protein sequence ID" value="NYH96847.1"/>
    <property type="molecule type" value="Genomic_DNA"/>
</dbReference>
<dbReference type="InterPro" id="IPR002126">
    <property type="entry name" value="Cadherin-like_dom"/>
</dbReference>
<evidence type="ECO:0000256" key="1">
    <source>
        <dbReference type="SAM" id="MobiDB-lite"/>
    </source>
</evidence>
<dbReference type="GO" id="GO:0005509">
    <property type="term" value="F:calcium ion binding"/>
    <property type="evidence" value="ECO:0007669"/>
    <property type="project" value="InterPro"/>
</dbReference>
<dbReference type="GO" id="GO:0007156">
    <property type="term" value="P:homophilic cell adhesion via plasma membrane adhesion molecules"/>
    <property type="evidence" value="ECO:0007669"/>
    <property type="project" value="InterPro"/>
</dbReference>
<dbReference type="SUPFAM" id="SSF49313">
    <property type="entry name" value="Cadherin-like"/>
    <property type="match status" value="1"/>
</dbReference>
<accession>A0A7Z0BX06</accession>
<dbReference type="Gene3D" id="2.60.40.2810">
    <property type="match status" value="2"/>
</dbReference>
<dbReference type="InterPro" id="IPR015919">
    <property type="entry name" value="Cadherin-like_sf"/>
</dbReference>
<protein>
    <submittedName>
        <fullName evidence="3">VCBS repeat-containing protein</fullName>
    </submittedName>
</protein>
<dbReference type="GO" id="GO:0016020">
    <property type="term" value="C:membrane"/>
    <property type="evidence" value="ECO:0007669"/>
    <property type="project" value="InterPro"/>
</dbReference>
<reference evidence="3 4" key="1">
    <citation type="submission" date="2020-07" db="EMBL/GenBank/DDBJ databases">
        <title>Genomic Encyclopedia of Type Strains, Phase IV (KMG-IV): sequencing the most valuable type-strain genomes for metagenomic binning, comparative biology and taxonomic classification.</title>
        <authorList>
            <person name="Goeker M."/>
        </authorList>
    </citation>
    <scope>NUCLEOTIDE SEQUENCE [LARGE SCALE GENOMIC DNA]</scope>
    <source>
        <strain evidence="3 4">DSM 29043</strain>
    </source>
</reference>
<dbReference type="NCBIfam" id="TIGR01965">
    <property type="entry name" value="VCBS_repeat"/>
    <property type="match status" value="1"/>
</dbReference>
<dbReference type="Gene3D" id="2.60.40.3440">
    <property type="match status" value="3"/>
</dbReference>
<feature type="domain" description="Cadherin" evidence="2">
    <location>
        <begin position="1575"/>
        <end position="1671"/>
    </location>
</feature>
<dbReference type="InterPro" id="IPR010221">
    <property type="entry name" value="VCBS_dom"/>
</dbReference>
<dbReference type="InterPro" id="IPR041690">
    <property type="entry name" value="Cadherin_5"/>
</dbReference>
<dbReference type="Proteomes" id="UP000522081">
    <property type="component" value="Unassembled WGS sequence"/>
</dbReference>
<proteinExistence type="predicted"/>
<dbReference type="Pfam" id="PF17892">
    <property type="entry name" value="Cadherin_5"/>
    <property type="match status" value="1"/>
</dbReference>
<evidence type="ECO:0000259" key="2">
    <source>
        <dbReference type="PROSITE" id="PS50268"/>
    </source>
</evidence>
<evidence type="ECO:0000313" key="3">
    <source>
        <dbReference type="EMBL" id="NYH96847.1"/>
    </source>
</evidence>
<feature type="region of interest" description="Disordered" evidence="1">
    <location>
        <begin position="226"/>
        <end position="252"/>
    </location>
</feature>
<name>A0A7Z0BX06_9SPHN</name>
<comment type="caution">
    <text evidence="3">The sequence shown here is derived from an EMBL/GenBank/DDBJ whole genome shotgun (WGS) entry which is preliminary data.</text>
</comment>
<gene>
    <name evidence="3" type="ORF">FHS75_003198</name>
</gene>